<evidence type="ECO:0000256" key="1">
    <source>
        <dbReference type="SAM" id="Phobius"/>
    </source>
</evidence>
<keyword evidence="3" id="KW-1185">Reference proteome</keyword>
<evidence type="ECO:0000313" key="2">
    <source>
        <dbReference type="EMBL" id="MBA9026483.1"/>
    </source>
</evidence>
<gene>
    <name evidence="2" type="ORF">HNP81_001768</name>
</gene>
<keyword evidence="1" id="KW-1133">Transmembrane helix</keyword>
<dbReference type="EMBL" id="JACJHX010000004">
    <property type="protein sequence ID" value="MBA9026483.1"/>
    <property type="molecule type" value="Genomic_DNA"/>
</dbReference>
<keyword evidence="1" id="KW-0812">Transmembrane</keyword>
<reference evidence="2 3" key="1">
    <citation type="submission" date="2020-08" db="EMBL/GenBank/DDBJ databases">
        <title>Genomic Encyclopedia of Type Strains, Phase IV (KMG-IV): sequencing the most valuable type-strain genomes for metagenomic binning, comparative biology and taxonomic classification.</title>
        <authorList>
            <person name="Goeker M."/>
        </authorList>
    </citation>
    <scope>NUCLEOTIDE SEQUENCE [LARGE SCALE GENOMIC DNA]</scope>
    <source>
        <strain evidence="2 3">DSM 105481</strain>
    </source>
</reference>
<protein>
    <submittedName>
        <fullName evidence="2">Uncharacterized protein</fullName>
    </submittedName>
</protein>
<sequence length="55" mass="6040">MTFPLNIRTTKRKKLAVSLDLARVSMVLLIALAHAPLYCTPLNLGSCIGWKVLTS</sequence>
<organism evidence="2 3">
    <name type="scientific">Peribacillus huizhouensis</name>
    <dbReference type="NCBI Taxonomy" id="1501239"/>
    <lineage>
        <taxon>Bacteria</taxon>
        <taxon>Bacillati</taxon>
        <taxon>Bacillota</taxon>
        <taxon>Bacilli</taxon>
        <taxon>Bacillales</taxon>
        <taxon>Bacillaceae</taxon>
        <taxon>Peribacillus</taxon>
    </lineage>
</organism>
<keyword evidence="1" id="KW-0472">Membrane</keyword>
<accession>A0ABR6CN89</accession>
<name>A0ABR6CN89_9BACI</name>
<dbReference type="Proteomes" id="UP000626697">
    <property type="component" value="Unassembled WGS sequence"/>
</dbReference>
<evidence type="ECO:0000313" key="3">
    <source>
        <dbReference type="Proteomes" id="UP000626697"/>
    </source>
</evidence>
<comment type="caution">
    <text evidence="2">The sequence shown here is derived from an EMBL/GenBank/DDBJ whole genome shotgun (WGS) entry which is preliminary data.</text>
</comment>
<feature type="transmembrane region" description="Helical" evidence="1">
    <location>
        <begin position="21"/>
        <end position="38"/>
    </location>
</feature>
<proteinExistence type="predicted"/>